<sequence>MEIFTIKYNASLFSNKTLRDKVYKILKENTKSYYESNSNGFFRIGGISRVDYINNNSIYFKGECKKYFGKNEVIITNFWIFKNESLADKFYNKMLKEYGNKSYIDKNPKLKYYNMSEIINYSVEMYDKDVVLIKEHTKDIKLFEVNVSMG</sequence>
<name>A0A832WJA0_9EURY</name>
<reference evidence="1" key="1">
    <citation type="journal article" date="2020" name="bioRxiv">
        <title>A rank-normalized archaeal taxonomy based on genome phylogeny resolves widespread incomplete and uneven classifications.</title>
        <authorList>
            <person name="Rinke C."/>
            <person name="Chuvochina M."/>
            <person name="Mussig A.J."/>
            <person name="Chaumeil P.-A."/>
            <person name="Waite D.W."/>
            <person name="Whitman W.B."/>
            <person name="Parks D.H."/>
            <person name="Hugenholtz P."/>
        </authorList>
    </citation>
    <scope>NUCLEOTIDE SEQUENCE</scope>
    <source>
        <strain evidence="1">UBA8849</strain>
    </source>
</reference>
<protein>
    <submittedName>
        <fullName evidence="1">Uncharacterized protein</fullName>
    </submittedName>
</protein>
<comment type="caution">
    <text evidence="1">The sequence shown here is derived from an EMBL/GenBank/DDBJ whole genome shotgun (WGS) entry which is preliminary data.</text>
</comment>
<dbReference type="EMBL" id="DUJR01000034">
    <property type="protein sequence ID" value="HII60139.1"/>
    <property type="molecule type" value="Genomic_DNA"/>
</dbReference>
<organism evidence="1 2">
    <name type="scientific">Methanocaldococcus jannaschii</name>
    <dbReference type="NCBI Taxonomy" id="2190"/>
    <lineage>
        <taxon>Archaea</taxon>
        <taxon>Methanobacteriati</taxon>
        <taxon>Methanobacteriota</taxon>
        <taxon>Methanomada group</taxon>
        <taxon>Methanococci</taxon>
        <taxon>Methanococcales</taxon>
        <taxon>Methanocaldococcaceae</taxon>
        <taxon>Methanocaldococcus</taxon>
    </lineage>
</organism>
<dbReference type="RefSeq" id="WP_010871006.1">
    <property type="nucleotide sequence ID" value="NC_000909.1"/>
</dbReference>
<accession>A0A832WJA0</accession>
<dbReference type="Proteomes" id="UP000645676">
    <property type="component" value="Unassembled WGS sequence"/>
</dbReference>
<evidence type="ECO:0000313" key="1">
    <source>
        <dbReference type="EMBL" id="HII60139.1"/>
    </source>
</evidence>
<proteinExistence type="predicted"/>
<dbReference type="AlphaFoldDB" id="A0A832WJA0"/>
<gene>
    <name evidence="1" type="ORF">HA335_06200</name>
</gene>
<evidence type="ECO:0000313" key="2">
    <source>
        <dbReference type="Proteomes" id="UP000645676"/>
    </source>
</evidence>